<comment type="similarity">
    <text evidence="1">Belongs to the ribosome association toxin RatA family.</text>
</comment>
<dbReference type="PANTHER" id="PTHR12901">
    <property type="entry name" value="SPERM PROTEIN HOMOLOG"/>
    <property type="match status" value="1"/>
</dbReference>
<dbReference type="RefSeq" id="WP_070175878.1">
    <property type="nucleotide sequence ID" value="NZ_BMJR01000001.1"/>
</dbReference>
<protein>
    <submittedName>
        <fullName evidence="4">Ubiquinone-binding protein</fullName>
    </submittedName>
</protein>
<dbReference type="EMBL" id="MJIC01000010">
    <property type="protein sequence ID" value="OFI34960.1"/>
    <property type="molecule type" value="Genomic_DNA"/>
</dbReference>
<dbReference type="GO" id="GO:0048039">
    <property type="term" value="F:ubiquinone binding"/>
    <property type="evidence" value="ECO:0007669"/>
    <property type="project" value="InterPro"/>
</dbReference>
<dbReference type="Gene3D" id="3.30.530.20">
    <property type="match status" value="1"/>
</dbReference>
<evidence type="ECO:0000313" key="5">
    <source>
        <dbReference type="Proteomes" id="UP000176037"/>
    </source>
</evidence>
<dbReference type="OrthoDB" id="9804759at2"/>
<feature type="domain" description="Coenzyme Q-binding protein COQ10 START" evidence="3">
    <location>
        <begin position="10"/>
        <end position="135"/>
    </location>
</feature>
<dbReference type="InterPro" id="IPR023393">
    <property type="entry name" value="START-like_dom_sf"/>
</dbReference>
<dbReference type="AlphaFoldDB" id="A0A1E8FGA5"/>
<keyword evidence="4" id="KW-0830">Ubiquinone</keyword>
<gene>
    <name evidence="4" type="ORF">BFC17_15465</name>
</gene>
<dbReference type="Proteomes" id="UP000176037">
    <property type="component" value="Unassembled WGS sequence"/>
</dbReference>
<evidence type="ECO:0000259" key="3">
    <source>
        <dbReference type="Pfam" id="PF03364"/>
    </source>
</evidence>
<sequence>MPKIQRSALVAFSAQSMFDLVNDVESYSEFLPGCTDSKIVSQHGNAMQAALLVSKAGIKQWFTTENVLEPAQSIKMTLVDGPFKQLSGGWTFSALSESACKIELSLQFEFKSKMIELAFGKVFNSLAASMVSAFTQRAKVVYA</sequence>
<dbReference type="InterPro" id="IPR005031">
    <property type="entry name" value="COQ10_START"/>
</dbReference>
<evidence type="ECO:0000256" key="1">
    <source>
        <dbReference type="ARBA" id="ARBA00008918"/>
    </source>
</evidence>
<keyword evidence="5" id="KW-1185">Reference proteome</keyword>
<dbReference type="STRING" id="1856405.BFC17_15465"/>
<evidence type="ECO:0000313" key="4">
    <source>
        <dbReference type="EMBL" id="OFI34960.1"/>
    </source>
</evidence>
<name>A0A1E8FGA5_9ALTE</name>
<dbReference type="Pfam" id="PF03364">
    <property type="entry name" value="Polyketide_cyc"/>
    <property type="match status" value="1"/>
</dbReference>
<dbReference type="CDD" id="cd07813">
    <property type="entry name" value="COQ10p_like"/>
    <property type="match status" value="1"/>
</dbReference>
<comment type="caution">
    <text evidence="4">The sequence shown here is derived from an EMBL/GenBank/DDBJ whole genome shotgun (WGS) entry which is preliminary data.</text>
</comment>
<evidence type="ECO:0000256" key="2">
    <source>
        <dbReference type="ARBA" id="ARBA00022649"/>
    </source>
</evidence>
<dbReference type="InterPro" id="IPR044996">
    <property type="entry name" value="COQ10-like"/>
</dbReference>
<organism evidence="4 5">
    <name type="scientific">Alteromonas lipolytica</name>
    <dbReference type="NCBI Taxonomy" id="1856405"/>
    <lineage>
        <taxon>Bacteria</taxon>
        <taxon>Pseudomonadati</taxon>
        <taxon>Pseudomonadota</taxon>
        <taxon>Gammaproteobacteria</taxon>
        <taxon>Alteromonadales</taxon>
        <taxon>Alteromonadaceae</taxon>
        <taxon>Alteromonas/Salinimonas group</taxon>
        <taxon>Alteromonas</taxon>
    </lineage>
</organism>
<dbReference type="GO" id="GO:0045333">
    <property type="term" value="P:cellular respiration"/>
    <property type="evidence" value="ECO:0007669"/>
    <property type="project" value="InterPro"/>
</dbReference>
<proteinExistence type="inferred from homology"/>
<keyword evidence="2" id="KW-1277">Toxin-antitoxin system</keyword>
<reference evidence="4 5" key="1">
    <citation type="submission" date="2016-09" db="EMBL/GenBank/DDBJ databases">
        <title>Alteromonas lipolytica, a new species isolated from sea water.</title>
        <authorList>
            <person name="Wu Y.-H."/>
            <person name="Cheng H."/>
            <person name="Xu X.-W."/>
        </authorList>
    </citation>
    <scope>NUCLEOTIDE SEQUENCE [LARGE SCALE GENOMIC DNA]</scope>
    <source>
        <strain evidence="4 5">JW12</strain>
    </source>
</reference>
<dbReference type="PANTHER" id="PTHR12901:SF10">
    <property type="entry name" value="COENZYME Q-BINDING PROTEIN COQ10, MITOCHONDRIAL"/>
    <property type="match status" value="1"/>
</dbReference>
<dbReference type="SUPFAM" id="SSF55961">
    <property type="entry name" value="Bet v1-like"/>
    <property type="match status" value="1"/>
</dbReference>
<accession>A0A1E8FGA5</accession>